<dbReference type="InterPro" id="IPR008905">
    <property type="entry name" value="EIF3C_N_dom"/>
</dbReference>
<evidence type="ECO:0000313" key="3">
    <source>
        <dbReference type="EMBL" id="KAJ1952930.1"/>
    </source>
</evidence>
<feature type="domain" description="Eukaryotic translation initiation factor 3 subunit C N-terminal" evidence="2">
    <location>
        <begin position="46"/>
        <end position="77"/>
    </location>
</feature>
<gene>
    <name evidence="3" type="ORF">IWQ62_006111</name>
</gene>
<accession>A0A9W8ANN3</accession>
<reference evidence="3" key="1">
    <citation type="submission" date="2022-07" db="EMBL/GenBank/DDBJ databases">
        <title>Phylogenomic reconstructions and comparative analyses of Kickxellomycotina fungi.</title>
        <authorList>
            <person name="Reynolds N.K."/>
            <person name="Stajich J.E."/>
            <person name="Barry K."/>
            <person name="Grigoriev I.V."/>
            <person name="Crous P."/>
            <person name="Smith M.E."/>
        </authorList>
    </citation>
    <scope>NUCLEOTIDE SEQUENCE</scope>
    <source>
        <strain evidence="3">RSA 1196</strain>
    </source>
</reference>
<evidence type="ECO:0000313" key="4">
    <source>
        <dbReference type="Proteomes" id="UP001150925"/>
    </source>
</evidence>
<proteinExistence type="predicted"/>
<evidence type="ECO:0000259" key="2">
    <source>
        <dbReference type="Pfam" id="PF05470"/>
    </source>
</evidence>
<feature type="compositionally biased region" description="Low complexity" evidence="1">
    <location>
        <begin position="12"/>
        <end position="22"/>
    </location>
</feature>
<protein>
    <recommendedName>
        <fullName evidence="2">Eukaryotic translation initiation factor 3 subunit C N-terminal domain-containing protein</fullName>
    </recommendedName>
</protein>
<dbReference type="AlphaFoldDB" id="A0A9W8ANN3"/>
<dbReference type="EMBL" id="JANBPY010003036">
    <property type="protein sequence ID" value="KAJ1952930.1"/>
    <property type="molecule type" value="Genomic_DNA"/>
</dbReference>
<evidence type="ECO:0000256" key="1">
    <source>
        <dbReference type="SAM" id="MobiDB-lite"/>
    </source>
</evidence>
<dbReference type="Pfam" id="PF05470">
    <property type="entry name" value="eIF-3c_N"/>
    <property type="match status" value="1"/>
</dbReference>
<organism evidence="3 4">
    <name type="scientific">Dispira parvispora</name>
    <dbReference type="NCBI Taxonomy" id="1520584"/>
    <lineage>
        <taxon>Eukaryota</taxon>
        <taxon>Fungi</taxon>
        <taxon>Fungi incertae sedis</taxon>
        <taxon>Zoopagomycota</taxon>
        <taxon>Kickxellomycotina</taxon>
        <taxon>Dimargaritomycetes</taxon>
        <taxon>Dimargaritales</taxon>
        <taxon>Dimargaritaceae</taxon>
        <taxon>Dispira</taxon>
    </lineage>
</organism>
<dbReference type="GO" id="GO:0003743">
    <property type="term" value="F:translation initiation factor activity"/>
    <property type="evidence" value="ECO:0007669"/>
    <property type="project" value="InterPro"/>
</dbReference>
<sequence>MSRFFRGESDSESSSFSDSSYDSENETPLTGRRPQAESAVAGSRFSRAAYMSESESEEDVKRVVRSAKDKRFDQLRSH</sequence>
<keyword evidence="4" id="KW-1185">Reference proteome</keyword>
<dbReference type="GO" id="GO:0031369">
    <property type="term" value="F:translation initiation factor binding"/>
    <property type="evidence" value="ECO:0007669"/>
    <property type="project" value="InterPro"/>
</dbReference>
<name>A0A9W8ANN3_9FUNG</name>
<feature type="non-terminal residue" evidence="3">
    <location>
        <position position="78"/>
    </location>
</feature>
<feature type="region of interest" description="Disordered" evidence="1">
    <location>
        <begin position="1"/>
        <end position="78"/>
    </location>
</feature>
<dbReference type="Proteomes" id="UP001150925">
    <property type="component" value="Unassembled WGS sequence"/>
</dbReference>
<dbReference type="GO" id="GO:0005852">
    <property type="term" value="C:eukaryotic translation initiation factor 3 complex"/>
    <property type="evidence" value="ECO:0007669"/>
    <property type="project" value="InterPro"/>
</dbReference>
<comment type="caution">
    <text evidence="3">The sequence shown here is derived from an EMBL/GenBank/DDBJ whole genome shotgun (WGS) entry which is preliminary data.</text>
</comment>
<feature type="compositionally biased region" description="Basic and acidic residues" evidence="1">
    <location>
        <begin position="59"/>
        <end position="78"/>
    </location>
</feature>